<reference evidence="9 10" key="1">
    <citation type="submission" date="2015-07" db="EMBL/GenBank/DDBJ databases">
        <title>Genome sequence of Levilinea saccharolytica DSM 16555.</title>
        <authorList>
            <person name="Hemp J."/>
            <person name="Ward L.M."/>
            <person name="Pace L.A."/>
            <person name="Fischer W.W."/>
        </authorList>
    </citation>
    <scope>NUCLEOTIDE SEQUENCE [LARGE SCALE GENOMIC DNA]</scope>
    <source>
        <strain evidence="9 10">KIBI-1</strain>
    </source>
</reference>
<evidence type="ECO:0000256" key="1">
    <source>
        <dbReference type="ARBA" id="ARBA00004651"/>
    </source>
</evidence>
<dbReference type="PANTHER" id="PTHR43744">
    <property type="entry name" value="ABC TRANSPORTER PERMEASE PROTEIN MG189-RELATED-RELATED"/>
    <property type="match status" value="1"/>
</dbReference>
<evidence type="ECO:0000256" key="2">
    <source>
        <dbReference type="ARBA" id="ARBA00022448"/>
    </source>
</evidence>
<protein>
    <recommendedName>
        <fullName evidence="8">ABC transmembrane type-1 domain-containing protein</fullName>
    </recommendedName>
</protein>
<evidence type="ECO:0000256" key="5">
    <source>
        <dbReference type="ARBA" id="ARBA00022989"/>
    </source>
</evidence>
<dbReference type="PATRIC" id="fig|229921.5.peg.1230"/>
<keyword evidence="10" id="KW-1185">Reference proteome</keyword>
<dbReference type="CDD" id="cd06261">
    <property type="entry name" value="TM_PBP2"/>
    <property type="match status" value="1"/>
</dbReference>
<dbReference type="PROSITE" id="PS50928">
    <property type="entry name" value="ABC_TM1"/>
    <property type="match status" value="1"/>
</dbReference>
<comment type="similarity">
    <text evidence="7">Belongs to the binding-protein-dependent transport system permease family.</text>
</comment>
<evidence type="ECO:0000313" key="10">
    <source>
        <dbReference type="Proteomes" id="UP000050501"/>
    </source>
</evidence>
<evidence type="ECO:0000259" key="8">
    <source>
        <dbReference type="PROSITE" id="PS50928"/>
    </source>
</evidence>
<dbReference type="Pfam" id="PF00528">
    <property type="entry name" value="BPD_transp_1"/>
    <property type="match status" value="1"/>
</dbReference>
<dbReference type="InterPro" id="IPR000515">
    <property type="entry name" value="MetI-like"/>
</dbReference>
<keyword evidence="3" id="KW-1003">Cell membrane</keyword>
<dbReference type="InterPro" id="IPR035906">
    <property type="entry name" value="MetI-like_sf"/>
</dbReference>
<feature type="transmembrane region" description="Helical" evidence="7">
    <location>
        <begin position="123"/>
        <end position="144"/>
    </location>
</feature>
<dbReference type="Proteomes" id="UP000050501">
    <property type="component" value="Unassembled WGS sequence"/>
</dbReference>
<gene>
    <name evidence="9" type="ORF">ADN01_15265</name>
</gene>
<keyword evidence="5 7" id="KW-1133">Transmembrane helix</keyword>
<accession>A0A0P6Y8H9</accession>
<feature type="transmembrane region" description="Helical" evidence="7">
    <location>
        <begin position="227"/>
        <end position="246"/>
    </location>
</feature>
<evidence type="ECO:0000256" key="4">
    <source>
        <dbReference type="ARBA" id="ARBA00022692"/>
    </source>
</evidence>
<evidence type="ECO:0000313" key="9">
    <source>
        <dbReference type="EMBL" id="KPL78000.1"/>
    </source>
</evidence>
<dbReference type="GO" id="GO:0005886">
    <property type="term" value="C:plasma membrane"/>
    <property type="evidence" value="ECO:0007669"/>
    <property type="project" value="UniProtKB-SubCell"/>
</dbReference>
<sequence length="261" mass="29275">MVQVGKTALGRFINPDNPSEEVFQNVRKSEPVNRITWNPENYVRVMTLENMGRSLTNTTLVTLFVVIGQVTTSVLGGYAFARLRFPGRDKLFVVYLGTMMIPFVMLIIPLYQLMVLFGWVDSLAALIFPWVFTAYGTFLMRQFFITVPKEIEEAALIDGASRLQILWRIFLPAAAPALATLATFTFLYAWNSFFWPLVIINTGNYDNHVLTLTLNMLRGRASDQGNIILAGAAISILPPMILFILGQRFFIESAMSSGVKG</sequence>
<evidence type="ECO:0000256" key="6">
    <source>
        <dbReference type="ARBA" id="ARBA00023136"/>
    </source>
</evidence>
<dbReference type="Gene3D" id="1.10.3720.10">
    <property type="entry name" value="MetI-like"/>
    <property type="match status" value="1"/>
</dbReference>
<evidence type="ECO:0000256" key="7">
    <source>
        <dbReference type="RuleBase" id="RU363032"/>
    </source>
</evidence>
<dbReference type="PANTHER" id="PTHR43744:SF12">
    <property type="entry name" value="ABC TRANSPORTER PERMEASE PROTEIN MG189-RELATED"/>
    <property type="match status" value="1"/>
</dbReference>
<feature type="transmembrane region" description="Helical" evidence="7">
    <location>
        <begin position="165"/>
        <end position="190"/>
    </location>
</feature>
<feature type="domain" description="ABC transmembrane type-1" evidence="8">
    <location>
        <begin position="55"/>
        <end position="246"/>
    </location>
</feature>
<dbReference type="GO" id="GO:0055085">
    <property type="term" value="P:transmembrane transport"/>
    <property type="evidence" value="ECO:0007669"/>
    <property type="project" value="InterPro"/>
</dbReference>
<proteinExistence type="inferred from homology"/>
<dbReference type="EMBL" id="LGCM01000058">
    <property type="protein sequence ID" value="KPL78000.1"/>
    <property type="molecule type" value="Genomic_DNA"/>
</dbReference>
<feature type="transmembrane region" description="Helical" evidence="7">
    <location>
        <begin position="92"/>
        <end position="111"/>
    </location>
</feature>
<keyword evidence="6 7" id="KW-0472">Membrane</keyword>
<dbReference type="SUPFAM" id="SSF161098">
    <property type="entry name" value="MetI-like"/>
    <property type="match status" value="1"/>
</dbReference>
<dbReference type="AlphaFoldDB" id="A0A0P6Y8H9"/>
<evidence type="ECO:0000256" key="3">
    <source>
        <dbReference type="ARBA" id="ARBA00022475"/>
    </source>
</evidence>
<dbReference type="STRING" id="229921.ADN01_15265"/>
<organism evidence="9 10">
    <name type="scientific">Levilinea saccharolytica</name>
    <dbReference type="NCBI Taxonomy" id="229921"/>
    <lineage>
        <taxon>Bacteria</taxon>
        <taxon>Bacillati</taxon>
        <taxon>Chloroflexota</taxon>
        <taxon>Anaerolineae</taxon>
        <taxon>Anaerolineales</taxon>
        <taxon>Anaerolineaceae</taxon>
        <taxon>Levilinea</taxon>
    </lineage>
</organism>
<keyword evidence="4 7" id="KW-0812">Transmembrane</keyword>
<comment type="subcellular location">
    <subcellularLocation>
        <location evidence="1 7">Cell membrane</location>
        <topology evidence="1 7">Multi-pass membrane protein</topology>
    </subcellularLocation>
</comment>
<name>A0A0P6Y8H9_9CHLR</name>
<keyword evidence="2 7" id="KW-0813">Transport</keyword>
<comment type="caution">
    <text evidence="9">The sequence shown here is derived from an EMBL/GenBank/DDBJ whole genome shotgun (WGS) entry which is preliminary data.</text>
</comment>
<feature type="transmembrane region" description="Helical" evidence="7">
    <location>
        <begin position="60"/>
        <end position="80"/>
    </location>
</feature>